<keyword evidence="4" id="KW-0234">DNA repair</keyword>
<dbReference type="HAMAP" id="MF_01113">
    <property type="entry name" value="DNApol_IV"/>
    <property type="match status" value="1"/>
</dbReference>
<keyword evidence="4 7" id="KW-0548">Nucleotidyltransferase</keyword>
<keyword evidence="4" id="KW-0238">DNA-binding</keyword>
<comment type="function">
    <text evidence="4">Poorly processive, error-prone DNA polymerase involved in untargeted mutagenesis. Copies undamaged DNA at stalled replication forks, which arise in vivo from mismatched or misaligned primer ends. These misaligned primers can be extended by PolIV. Exhibits no 3'-5' exonuclease (proofreading) activity. May be involved in translesional synthesis, in conjunction with the beta clamp from PolIII.</text>
</comment>
<keyword evidence="4" id="KW-0235">DNA replication</keyword>
<dbReference type="RefSeq" id="WP_210810507.1">
    <property type="nucleotide sequence ID" value="NZ_JAGQDG010000007.1"/>
</dbReference>
<evidence type="ECO:0000256" key="3">
    <source>
        <dbReference type="ARBA" id="ARBA00022932"/>
    </source>
</evidence>
<protein>
    <recommendedName>
        <fullName evidence="4">DNA polymerase IV</fullName>
        <shortName evidence="4">Pol IV</shortName>
        <ecNumber evidence="4">2.7.7.7</ecNumber>
    </recommendedName>
</protein>
<dbReference type="InterPro" id="IPR001126">
    <property type="entry name" value="UmuC"/>
</dbReference>
<organism evidence="7 8">
    <name type="scientific">Ideonella paludis</name>
    <dbReference type="NCBI Taxonomy" id="1233411"/>
    <lineage>
        <taxon>Bacteria</taxon>
        <taxon>Pseudomonadati</taxon>
        <taxon>Pseudomonadota</taxon>
        <taxon>Betaproteobacteria</taxon>
        <taxon>Burkholderiales</taxon>
        <taxon>Sphaerotilaceae</taxon>
        <taxon>Ideonella</taxon>
    </lineage>
</organism>
<evidence type="ECO:0000256" key="2">
    <source>
        <dbReference type="ARBA" id="ARBA00022457"/>
    </source>
</evidence>
<keyword evidence="4 7" id="KW-0808">Transferase</keyword>
<dbReference type="Gene3D" id="1.10.150.20">
    <property type="entry name" value="5' to 3' exonuclease, C-terminal subdomain"/>
    <property type="match status" value="1"/>
</dbReference>
<evidence type="ECO:0000256" key="5">
    <source>
        <dbReference type="SAM" id="MobiDB-lite"/>
    </source>
</evidence>
<dbReference type="Pfam" id="PF00817">
    <property type="entry name" value="IMS"/>
    <property type="match status" value="1"/>
</dbReference>
<dbReference type="EMBL" id="JAGQDG010000007">
    <property type="protein sequence ID" value="MBQ0937065.1"/>
    <property type="molecule type" value="Genomic_DNA"/>
</dbReference>
<dbReference type="SUPFAM" id="SSF56672">
    <property type="entry name" value="DNA/RNA polymerases"/>
    <property type="match status" value="1"/>
</dbReference>
<keyword evidence="4" id="KW-0479">Metal-binding</keyword>
<dbReference type="InterPro" id="IPR024728">
    <property type="entry name" value="PolY_HhH_motif"/>
</dbReference>
<dbReference type="InterPro" id="IPR043502">
    <property type="entry name" value="DNA/RNA_pol_sf"/>
</dbReference>
<name>A0ABS5E0Y0_9BURK</name>
<comment type="cofactor">
    <cofactor evidence="4">
        <name>Mg(2+)</name>
        <dbReference type="ChEBI" id="CHEBI:18420"/>
    </cofactor>
    <text evidence="4">Binds 2 magnesium ions per subunit.</text>
</comment>
<dbReference type="InterPro" id="IPR036775">
    <property type="entry name" value="DNA_pol_Y-fam_lit_finger_sf"/>
</dbReference>
<keyword evidence="4" id="KW-0460">Magnesium</keyword>
<feature type="binding site" evidence="4">
    <location>
        <position position="13"/>
    </location>
    <ligand>
        <name>Mg(2+)</name>
        <dbReference type="ChEBI" id="CHEBI:18420"/>
    </ligand>
</feature>
<feature type="binding site" evidence="4">
    <location>
        <position position="128"/>
    </location>
    <ligand>
        <name>Mg(2+)</name>
        <dbReference type="ChEBI" id="CHEBI:18420"/>
    </ligand>
</feature>
<comment type="similarity">
    <text evidence="1 4">Belongs to the DNA polymerase type-Y family.</text>
</comment>
<dbReference type="InterPro" id="IPR050116">
    <property type="entry name" value="DNA_polymerase-Y"/>
</dbReference>
<dbReference type="Gene3D" id="3.30.70.270">
    <property type="match status" value="2"/>
</dbReference>
<comment type="subcellular location">
    <subcellularLocation>
        <location evidence="4">Cytoplasm</location>
    </subcellularLocation>
</comment>
<dbReference type="GO" id="GO:0003887">
    <property type="term" value="F:DNA-directed DNA polymerase activity"/>
    <property type="evidence" value="ECO:0007669"/>
    <property type="project" value="UniProtKB-EC"/>
</dbReference>
<comment type="caution">
    <text evidence="7">The sequence shown here is derived from an EMBL/GenBank/DDBJ whole genome shotgun (WGS) entry which is preliminary data.</text>
</comment>
<dbReference type="PANTHER" id="PTHR11076:SF33">
    <property type="entry name" value="DNA POLYMERASE KAPPA"/>
    <property type="match status" value="1"/>
</dbReference>
<evidence type="ECO:0000313" key="8">
    <source>
        <dbReference type="Proteomes" id="UP000672097"/>
    </source>
</evidence>
<gene>
    <name evidence="4 7" type="primary">dinB</name>
    <name evidence="7" type="ORF">KAK11_17190</name>
</gene>
<keyword evidence="4" id="KW-0227">DNA damage</keyword>
<dbReference type="PANTHER" id="PTHR11076">
    <property type="entry name" value="DNA REPAIR POLYMERASE UMUC / TRANSFERASE FAMILY MEMBER"/>
    <property type="match status" value="1"/>
</dbReference>
<dbReference type="Gene3D" id="3.40.1170.60">
    <property type="match status" value="1"/>
</dbReference>
<feature type="domain" description="UmuC" evidence="6">
    <location>
        <begin position="9"/>
        <end position="218"/>
    </location>
</feature>
<dbReference type="SUPFAM" id="SSF100879">
    <property type="entry name" value="Lesion bypass DNA polymerase (Y-family), little finger domain"/>
    <property type="match status" value="1"/>
</dbReference>
<dbReference type="InterPro" id="IPR043128">
    <property type="entry name" value="Rev_trsase/Diguanyl_cyclase"/>
</dbReference>
<keyword evidence="8" id="KW-1185">Reference proteome</keyword>
<evidence type="ECO:0000256" key="1">
    <source>
        <dbReference type="ARBA" id="ARBA00010945"/>
    </source>
</evidence>
<sequence length="448" mass="48824">MPTPPRRLIAHLDMDAFYASVELLRYPDLRGRAVVIGGSRDHQPVLQADGTRRYARLGDYVGRGVITTSTYEARALGVHSAMGMMKAAAKAPDAVLLPVDFDSYRHYSRRFKAAVAELAPVIEDRGIDEIYIDLTQVPGAQEAVGHDPLGGVRALARDIKNNVFAHTGLTCSIGITPNKLLSKIASELDKPNGLTVLMADEIPTRLWPLPVRRINGIGPKAGAKLATLGIETIGQLAAADRLLLMERFGRSYGAWLHEAAHGRDDRPVVTESEPVSMSRETTFDRDLHAVRDRSTLSRIFTELCEQVAADLQRKGYQGRTVGIKLRFDDFKAQTRDITLPQATADATAIRRAAGQCLKRADLSRRLRLLGVRVASLARTEGGKTSTDSTKVRPGTVRRGSKPERAIKALPPASHTPLLAQEPTPDLFSGLGSVDTSILPAQECPRALE</sequence>
<dbReference type="Pfam" id="PF11798">
    <property type="entry name" value="IMS_HHH"/>
    <property type="match status" value="1"/>
</dbReference>
<feature type="site" description="Substrate discrimination" evidence="4">
    <location>
        <position position="18"/>
    </location>
</feature>
<accession>A0ABS5E0Y0</accession>
<dbReference type="InterPro" id="IPR022880">
    <property type="entry name" value="DNApol_IV"/>
</dbReference>
<evidence type="ECO:0000259" key="6">
    <source>
        <dbReference type="PROSITE" id="PS50173"/>
    </source>
</evidence>
<feature type="active site" evidence="4">
    <location>
        <position position="129"/>
    </location>
</feature>
<comment type="subunit">
    <text evidence="4">Monomer.</text>
</comment>
<dbReference type="EC" id="2.7.7.7" evidence="4"/>
<keyword evidence="3 4" id="KW-0239">DNA-directed DNA polymerase</keyword>
<dbReference type="NCBIfam" id="NF002677">
    <property type="entry name" value="PRK02406.1"/>
    <property type="match status" value="1"/>
</dbReference>
<dbReference type="Gene3D" id="3.30.1490.100">
    <property type="entry name" value="DNA polymerase, Y-family, little finger domain"/>
    <property type="match status" value="1"/>
</dbReference>
<reference evidence="7 8" key="1">
    <citation type="submission" date="2021-04" db="EMBL/GenBank/DDBJ databases">
        <title>The genome sequence of type strain Ideonella paludis KCTC 32238.</title>
        <authorList>
            <person name="Liu Y."/>
        </authorList>
    </citation>
    <scope>NUCLEOTIDE SEQUENCE [LARGE SCALE GENOMIC DNA]</scope>
    <source>
        <strain evidence="7 8">KCTC 32238</strain>
    </source>
</reference>
<keyword evidence="2 4" id="KW-0515">Mutator protein</keyword>
<comment type="catalytic activity">
    <reaction evidence="4">
        <text>DNA(n) + a 2'-deoxyribonucleoside 5'-triphosphate = DNA(n+1) + diphosphate</text>
        <dbReference type="Rhea" id="RHEA:22508"/>
        <dbReference type="Rhea" id="RHEA-COMP:17339"/>
        <dbReference type="Rhea" id="RHEA-COMP:17340"/>
        <dbReference type="ChEBI" id="CHEBI:33019"/>
        <dbReference type="ChEBI" id="CHEBI:61560"/>
        <dbReference type="ChEBI" id="CHEBI:173112"/>
        <dbReference type="EC" id="2.7.7.7"/>
    </reaction>
</comment>
<proteinExistence type="inferred from homology"/>
<evidence type="ECO:0000256" key="4">
    <source>
        <dbReference type="HAMAP-Rule" id="MF_01113"/>
    </source>
</evidence>
<dbReference type="InterPro" id="IPR017961">
    <property type="entry name" value="DNA_pol_Y-fam_little_finger"/>
</dbReference>
<keyword evidence="4" id="KW-0963">Cytoplasm</keyword>
<dbReference type="PROSITE" id="PS50173">
    <property type="entry name" value="UMUC"/>
    <property type="match status" value="1"/>
</dbReference>
<dbReference type="CDD" id="cd03586">
    <property type="entry name" value="PolY_Pol_IV_kappa"/>
    <property type="match status" value="1"/>
</dbReference>
<dbReference type="Proteomes" id="UP000672097">
    <property type="component" value="Unassembled WGS sequence"/>
</dbReference>
<dbReference type="Pfam" id="PF11799">
    <property type="entry name" value="IMS_C"/>
    <property type="match status" value="1"/>
</dbReference>
<evidence type="ECO:0000313" key="7">
    <source>
        <dbReference type="EMBL" id="MBQ0937065.1"/>
    </source>
</evidence>
<feature type="region of interest" description="Disordered" evidence="5">
    <location>
        <begin position="379"/>
        <end position="405"/>
    </location>
</feature>